<reference evidence="3 4" key="1">
    <citation type="journal article" date="2005" name="PLoS Genet.">
        <title>Life in hot carbon monoxide: the complete genome sequence of Carboxydothermus hydrogenoformans Z-2901.</title>
        <authorList>
            <person name="Wu M."/>
            <person name="Ren Q."/>
            <person name="Durkin A.S."/>
            <person name="Daugherty S.C."/>
            <person name="Brinkac L.M."/>
            <person name="Dodson R.J."/>
            <person name="Madupu R."/>
            <person name="Sullivan S.A."/>
            <person name="Kolonay J.F."/>
            <person name="Haft D.H."/>
            <person name="Nelson W.C."/>
            <person name="Tallon L.J."/>
            <person name="Jones K.M."/>
            <person name="Ulrich L.E."/>
            <person name="Gonzalez J.M."/>
            <person name="Zhulin I.B."/>
            <person name="Robb F.T."/>
            <person name="Eisen J.A."/>
        </authorList>
    </citation>
    <scope>NUCLEOTIDE SEQUENCE [LARGE SCALE GENOMIC DNA]</scope>
    <source>
        <strain evidence="4">ATCC BAA-161 / DSM 6008 / Z-2901</strain>
    </source>
</reference>
<dbReference type="RefSeq" id="WP_011345097.1">
    <property type="nucleotide sequence ID" value="NC_007503.1"/>
</dbReference>
<gene>
    <name evidence="3" type="ordered locus">CHY_2211</name>
</gene>
<organism evidence="3 4">
    <name type="scientific">Carboxydothermus hydrogenoformans (strain ATCC BAA-161 / DSM 6008 / Z-2901)</name>
    <dbReference type="NCBI Taxonomy" id="246194"/>
    <lineage>
        <taxon>Bacteria</taxon>
        <taxon>Bacillati</taxon>
        <taxon>Bacillota</taxon>
        <taxon>Clostridia</taxon>
        <taxon>Thermoanaerobacterales</taxon>
        <taxon>Thermoanaerobacteraceae</taxon>
        <taxon>Carboxydothermus</taxon>
    </lineage>
</organism>
<keyword evidence="1" id="KW-0540">Nuclease</keyword>
<dbReference type="REBASE" id="11462">
    <property type="entry name" value="ChyZORF2212P"/>
</dbReference>
<dbReference type="eggNOG" id="ENOG502Z7V5">
    <property type="taxonomic scope" value="Bacteria"/>
</dbReference>
<dbReference type="EMBL" id="CP000141">
    <property type="protein sequence ID" value="ABB14357.1"/>
    <property type="molecule type" value="Genomic_DNA"/>
</dbReference>
<protein>
    <recommendedName>
        <fullName evidence="1">Type-2 restriction enzyme</fullName>
        <ecNumber evidence="1">3.1.21.4</ecNumber>
    </recommendedName>
</protein>
<keyword evidence="1 3" id="KW-0255">Endonuclease</keyword>
<dbReference type="InParanoid" id="Q3AA10"/>
<dbReference type="STRING" id="246194.CHY_2211"/>
<name>Q3AA10_CARHZ</name>
<keyword evidence="4" id="KW-1185">Reference proteome</keyword>
<dbReference type="InterPro" id="IPR021191">
    <property type="entry name" value="Restrct_endonuc_II_DpnII"/>
</dbReference>
<comment type="similarity">
    <text evidence="1">Belongs to the DpnII type II restriction endonuclease family.</text>
</comment>
<dbReference type="GO" id="GO:0009307">
    <property type="term" value="P:DNA restriction-modification system"/>
    <property type="evidence" value="ECO:0007669"/>
    <property type="project" value="UniProtKB-UniRule"/>
</dbReference>
<evidence type="ECO:0000259" key="2">
    <source>
        <dbReference type="Pfam" id="PF04556"/>
    </source>
</evidence>
<keyword evidence="1" id="KW-0680">Restriction system</keyword>
<evidence type="ECO:0000313" key="4">
    <source>
        <dbReference type="Proteomes" id="UP000002706"/>
    </source>
</evidence>
<dbReference type="Proteomes" id="UP000002706">
    <property type="component" value="Chromosome"/>
</dbReference>
<dbReference type="KEGG" id="chy:CHY_2211"/>
<dbReference type="GO" id="GO:0009036">
    <property type="term" value="F:type II site-specific deoxyribonuclease activity"/>
    <property type="evidence" value="ECO:0007669"/>
    <property type="project" value="UniProtKB-UniRule"/>
</dbReference>
<comment type="function">
    <text evidence="1">A P subtype restriction enzyme that recognizes the double-stranded unmethylated sequence 5'-GATC-3'.</text>
</comment>
<proteinExistence type="inferred from homology"/>
<accession>Q3AA10</accession>
<dbReference type="GO" id="GO:0003677">
    <property type="term" value="F:DNA binding"/>
    <property type="evidence" value="ECO:0007669"/>
    <property type="project" value="UniProtKB-UniRule"/>
</dbReference>
<feature type="domain" description="Restriction endonuclease type II DpnII-like" evidence="2">
    <location>
        <begin position="13"/>
        <end position="307"/>
    </location>
</feature>
<dbReference type="AlphaFoldDB" id="Q3AA10"/>
<evidence type="ECO:0000313" key="3">
    <source>
        <dbReference type="EMBL" id="ABB14357.1"/>
    </source>
</evidence>
<comment type="catalytic activity">
    <reaction evidence="1">
        <text>Endonucleolytic cleavage of DNA to give specific double-stranded fragments with terminal 5'-phosphates.</text>
        <dbReference type="EC" id="3.1.21.4"/>
    </reaction>
</comment>
<dbReference type="EC" id="3.1.21.4" evidence="1"/>
<keyword evidence="1" id="KW-0378">Hydrolase</keyword>
<dbReference type="HOGENOM" id="CLU_089327_0_0_9"/>
<sequence>MLYLNLQKDELADLFVRSLLETNRAFNFYVNWKNVEEYKKFDIELNAMNVLIRNEDFDNTFKRLLKKMPTVVATFPYLFALSKAEREKTWNGTEKLLIINDKIGESDILEYDFSLKTLKKGLSDEQIENYLYFFEKMGLKHLFLNLAQNNIIDYVIGVLVGLDSNGRKNRGGHAFELACYPIIRDLCDKYEIILIEQKQFKVLKEEYGFEISDNISERKADFILLKDKKCLNIEVNFFGGAGSKPEEIIDSYINRQRDLKENNIDFAFITDGKKCWGNSTKPQLQKAFREIKYFMNFFLAKEGMLEEVIKEIFKL</sequence>
<dbReference type="InterPro" id="IPR007637">
    <property type="entry name" value="Restrct_endonuc_II_DpnII-like"/>
</dbReference>
<dbReference type="PIRSF" id="PIRSF016080">
    <property type="entry name" value="Restrict_endonuc_II_DpmII"/>
    <property type="match status" value="1"/>
</dbReference>
<evidence type="ECO:0000256" key="1">
    <source>
        <dbReference type="PIRNR" id="PIRNR016080"/>
    </source>
</evidence>
<dbReference type="Pfam" id="PF04556">
    <property type="entry name" value="DpnII"/>
    <property type="match status" value="1"/>
</dbReference>